<dbReference type="PANTHER" id="PTHR24096:SF422">
    <property type="entry name" value="BCDNA.GH02901"/>
    <property type="match status" value="1"/>
</dbReference>
<keyword evidence="2" id="KW-0576">Peroxisome</keyword>
<organism evidence="6 7">
    <name type="scientific">Amblyomma americanum</name>
    <name type="common">Lone star tick</name>
    <dbReference type="NCBI Taxonomy" id="6943"/>
    <lineage>
        <taxon>Eukaryota</taxon>
        <taxon>Metazoa</taxon>
        <taxon>Ecdysozoa</taxon>
        <taxon>Arthropoda</taxon>
        <taxon>Chelicerata</taxon>
        <taxon>Arachnida</taxon>
        <taxon>Acari</taxon>
        <taxon>Parasitiformes</taxon>
        <taxon>Ixodida</taxon>
        <taxon>Ixodoidea</taxon>
        <taxon>Ixodidae</taxon>
        <taxon>Amblyomminae</taxon>
        <taxon>Amblyomma</taxon>
    </lineage>
</organism>
<dbReference type="AlphaFoldDB" id="A0AAQ4DUL0"/>
<comment type="caution">
    <text evidence="6">The sequence shown here is derived from an EMBL/GenBank/DDBJ whole genome shotgun (WGS) entry which is preliminary data.</text>
</comment>
<protein>
    <recommendedName>
        <fullName evidence="8">Acyl-coa synthetase</fullName>
    </recommendedName>
</protein>
<evidence type="ECO:0008006" key="8">
    <source>
        <dbReference type="Google" id="ProtNLM"/>
    </source>
</evidence>
<comment type="subcellular location">
    <subcellularLocation>
        <location evidence="1">Peroxisome</location>
    </subcellularLocation>
</comment>
<dbReference type="Gene3D" id="2.30.38.10">
    <property type="entry name" value="Luciferase, Domain 3"/>
    <property type="match status" value="1"/>
</dbReference>
<evidence type="ECO:0000256" key="3">
    <source>
        <dbReference type="SAM" id="SignalP"/>
    </source>
</evidence>
<dbReference type="EMBL" id="JARKHS020026639">
    <property type="protein sequence ID" value="KAK8766150.1"/>
    <property type="molecule type" value="Genomic_DNA"/>
</dbReference>
<feature type="chain" id="PRO_5042977276" description="Acyl-coa synthetase" evidence="3">
    <location>
        <begin position="17"/>
        <end position="280"/>
    </location>
</feature>
<dbReference type="Gene3D" id="3.40.50.980">
    <property type="match status" value="1"/>
</dbReference>
<evidence type="ECO:0000256" key="1">
    <source>
        <dbReference type="ARBA" id="ARBA00004275"/>
    </source>
</evidence>
<proteinExistence type="predicted"/>
<dbReference type="InterPro" id="IPR025110">
    <property type="entry name" value="AMP-bd_C"/>
</dbReference>
<feature type="domain" description="AMP-dependent synthetase/ligase" evidence="4">
    <location>
        <begin position="2"/>
        <end position="159"/>
    </location>
</feature>
<sequence>MHIAGFWVVFGNLGHGCKLILLHTLDIGLILEAIDRHKPTMLTLYPTFLAKFEEHPLLEHVDTTSVTKLMTGGSLVSSSVLKKITLKLGLKGVIQVYGMTELGSCIAYSTPEMDDFRSAGKPGPFVEIKVVEENTRKALGPYQHGEICVKSPGAFKSYLNNPKATAETYENGFVRTGDLGYYTPDGRFYVCSRLKDLIKCMDQQVAPAELEELLSSDPEVRQVVVVGVPHPEYGEAARAFVVPRRLLQPGSHEEQREAQRLRDLVAGMSGRAEWLSHYNQ</sequence>
<feature type="signal peptide" evidence="3">
    <location>
        <begin position="1"/>
        <end position="16"/>
    </location>
</feature>
<evidence type="ECO:0000259" key="4">
    <source>
        <dbReference type="Pfam" id="PF00501"/>
    </source>
</evidence>
<name>A0AAQ4DUL0_AMBAM</name>
<evidence type="ECO:0000259" key="5">
    <source>
        <dbReference type="Pfam" id="PF13193"/>
    </source>
</evidence>
<accession>A0AAQ4DUL0</accession>
<dbReference type="InterPro" id="IPR000873">
    <property type="entry name" value="AMP-dep_synth/lig_dom"/>
</dbReference>
<dbReference type="InterPro" id="IPR045851">
    <property type="entry name" value="AMP-bd_C_sf"/>
</dbReference>
<gene>
    <name evidence="6" type="ORF">V5799_007068</name>
</gene>
<dbReference type="Pfam" id="PF13193">
    <property type="entry name" value="AMP-binding_C"/>
    <property type="match status" value="1"/>
</dbReference>
<keyword evidence="3" id="KW-0732">Signal</keyword>
<keyword evidence="7" id="KW-1185">Reference proteome</keyword>
<dbReference type="GO" id="GO:0016405">
    <property type="term" value="F:CoA-ligase activity"/>
    <property type="evidence" value="ECO:0007669"/>
    <property type="project" value="TreeGrafter"/>
</dbReference>
<dbReference type="Proteomes" id="UP001321473">
    <property type="component" value="Unassembled WGS sequence"/>
</dbReference>
<dbReference type="PANTHER" id="PTHR24096">
    <property type="entry name" value="LONG-CHAIN-FATTY-ACID--COA LIGASE"/>
    <property type="match status" value="1"/>
</dbReference>
<reference evidence="6 7" key="1">
    <citation type="journal article" date="2023" name="Arcadia Sci">
        <title>De novo assembly of a long-read Amblyomma americanum tick genome.</title>
        <authorList>
            <person name="Chou S."/>
            <person name="Poskanzer K.E."/>
            <person name="Rollins M."/>
            <person name="Thuy-Boun P.S."/>
        </authorList>
    </citation>
    <scope>NUCLEOTIDE SEQUENCE [LARGE SCALE GENOMIC DNA]</scope>
    <source>
        <strain evidence="6">F_SG_1</strain>
        <tissue evidence="6">Salivary glands</tissue>
    </source>
</reference>
<dbReference type="Pfam" id="PF00501">
    <property type="entry name" value="AMP-binding"/>
    <property type="match status" value="1"/>
</dbReference>
<evidence type="ECO:0000313" key="7">
    <source>
        <dbReference type="Proteomes" id="UP001321473"/>
    </source>
</evidence>
<evidence type="ECO:0000313" key="6">
    <source>
        <dbReference type="EMBL" id="KAK8766150.1"/>
    </source>
</evidence>
<dbReference type="GO" id="GO:0005777">
    <property type="term" value="C:peroxisome"/>
    <property type="evidence" value="ECO:0007669"/>
    <property type="project" value="UniProtKB-SubCell"/>
</dbReference>
<feature type="domain" description="AMP-binding enzyme C-terminal" evidence="5">
    <location>
        <begin position="209"/>
        <end position="266"/>
    </location>
</feature>
<dbReference type="SUPFAM" id="SSF56801">
    <property type="entry name" value="Acetyl-CoA synthetase-like"/>
    <property type="match status" value="1"/>
</dbReference>
<dbReference type="Gene3D" id="3.30.300.30">
    <property type="match status" value="1"/>
</dbReference>
<evidence type="ECO:0000256" key="2">
    <source>
        <dbReference type="ARBA" id="ARBA00023140"/>
    </source>
</evidence>